<dbReference type="Gene3D" id="1.10.10.10">
    <property type="entry name" value="Winged helix-like DNA-binding domain superfamily/Winged helix DNA-binding domain"/>
    <property type="match status" value="1"/>
</dbReference>
<evidence type="ECO:0000313" key="8">
    <source>
        <dbReference type="EMBL" id="GAA4269997.1"/>
    </source>
</evidence>
<dbReference type="NCBIfam" id="TIGR02937">
    <property type="entry name" value="sigma70-ECF"/>
    <property type="match status" value="1"/>
</dbReference>
<keyword evidence="5" id="KW-0804">Transcription</keyword>
<evidence type="ECO:0000256" key="5">
    <source>
        <dbReference type="ARBA" id="ARBA00023163"/>
    </source>
</evidence>
<dbReference type="PANTHER" id="PTHR43133">
    <property type="entry name" value="RNA POLYMERASE ECF-TYPE SIGMA FACTO"/>
    <property type="match status" value="1"/>
</dbReference>
<evidence type="ECO:0000256" key="4">
    <source>
        <dbReference type="ARBA" id="ARBA00023125"/>
    </source>
</evidence>
<keyword evidence="4" id="KW-0238">DNA-binding</keyword>
<dbReference type="InterPro" id="IPR036388">
    <property type="entry name" value="WH-like_DNA-bd_sf"/>
</dbReference>
<dbReference type="RefSeq" id="WP_246046838.1">
    <property type="nucleotide sequence ID" value="NZ_BAABAV010000002.1"/>
</dbReference>
<evidence type="ECO:0000256" key="3">
    <source>
        <dbReference type="ARBA" id="ARBA00023082"/>
    </source>
</evidence>
<evidence type="ECO:0000259" key="7">
    <source>
        <dbReference type="Pfam" id="PF08281"/>
    </source>
</evidence>
<protein>
    <submittedName>
        <fullName evidence="8">Sigma-70 family RNA polymerase sigma factor</fullName>
    </submittedName>
</protein>
<accession>A0ABP8ECN2</accession>
<dbReference type="InterPro" id="IPR013325">
    <property type="entry name" value="RNA_pol_sigma_r2"/>
</dbReference>
<keyword evidence="9" id="KW-1185">Reference proteome</keyword>
<keyword evidence="3" id="KW-0731">Sigma factor</keyword>
<evidence type="ECO:0000313" key="9">
    <source>
        <dbReference type="Proteomes" id="UP001500027"/>
    </source>
</evidence>
<dbReference type="EMBL" id="BAABAV010000002">
    <property type="protein sequence ID" value="GAA4269997.1"/>
    <property type="molecule type" value="Genomic_DNA"/>
</dbReference>
<dbReference type="Pfam" id="PF08281">
    <property type="entry name" value="Sigma70_r4_2"/>
    <property type="match status" value="1"/>
</dbReference>
<comment type="caution">
    <text evidence="8">The sequence shown here is derived from an EMBL/GenBank/DDBJ whole genome shotgun (WGS) entry which is preliminary data.</text>
</comment>
<evidence type="ECO:0000259" key="6">
    <source>
        <dbReference type="Pfam" id="PF04542"/>
    </source>
</evidence>
<sequence>MKGKQSDSDLVLMFQSGDKNALNQLVKRWHKTFCEKAYWVVKDPDVAKDIAQDTWTLIIGKINHLNKPSSFKSWALRIVYTKSLDWINANKKLNNNLENYKCKDVDSSEVQNSNDLIKLKLLEAIKLLPENQQTVIRLFYSQEYSLKEISKILNISVGTAKSRLFHAREKLKQILKNINYEN</sequence>
<dbReference type="SUPFAM" id="SSF88946">
    <property type="entry name" value="Sigma2 domain of RNA polymerase sigma factors"/>
    <property type="match status" value="1"/>
</dbReference>
<dbReference type="InterPro" id="IPR013249">
    <property type="entry name" value="RNA_pol_sigma70_r4_t2"/>
</dbReference>
<comment type="similarity">
    <text evidence="1">Belongs to the sigma-70 factor family. ECF subfamily.</text>
</comment>
<gene>
    <name evidence="8" type="ORF">GCM10022257_20980</name>
</gene>
<dbReference type="InterPro" id="IPR014284">
    <property type="entry name" value="RNA_pol_sigma-70_dom"/>
</dbReference>
<dbReference type="Gene3D" id="1.10.1740.10">
    <property type="match status" value="1"/>
</dbReference>
<feature type="domain" description="RNA polymerase sigma factor 70 region 4 type 2" evidence="7">
    <location>
        <begin position="119"/>
        <end position="171"/>
    </location>
</feature>
<name>A0ABP8ECN2_9FLAO</name>
<feature type="domain" description="RNA polymerase sigma-70 region 2" evidence="6">
    <location>
        <begin position="25"/>
        <end position="91"/>
    </location>
</feature>
<dbReference type="InterPro" id="IPR039425">
    <property type="entry name" value="RNA_pol_sigma-70-like"/>
</dbReference>
<dbReference type="CDD" id="cd06171">
    <property type="entry name" value="Sigma70_r4"/>
    <property type="match status" value="1"/>
</dbReference>
<dbReference type="Pfam" id="PF04542">
    <property type="entry name" value="Sigma70_r2"/>
    <property type="match status" value="1"/>
</dbReference>
<organism evidence="8 9">
    <name type="scientific">Hyunsoonleella aestuarii</name>
    <dbReference type="NCBI Taxonomy" id="912802"/>
    <lineage>
        <taxon>Bacteria</taxon>
        <taxon>Pseudomonadati</taxon>
        <taxon>Bacteroidota</taxon>
        <taxon>Flavobacteriia</taxon>
        <taxon>Flavobacteriales</taxon>
        <taxon>Flavobacteriaceae</taxon>
    </lineage>
</organism>
<dbReference type="Proteomes" id="UP001500027">
    <property type="component" value="Unassembled WGS sequence"/>
</dbReference>
<dbReference type="SUPFAM" id="SSF88659">
    <property type="entry name" value="Sigma3 and sigma4 domains of RNA polymerase sigma factors"/>
    <property type="match status" value="1"/>
</dbReference>
<dbReference type="InterPro" id="IPR007627">
    <property type="entry name" value="RNA_pol_sigma70_r2"/>
</dbReference>
<keyword evidence="2" id="KW-0805">Transcription regulation</keyword>
<dbReference type="InterPro" id="IPR013324">
    <property type="entry name" value="RNA_pol_sigma_r3/r4-like"/>
</dbReference>
<evidence type="ECO:0000256" key="1">
    <source>
        <dbReference type="ARBA" id="ARBA00010641"/>
    </source>
</evidence>
<proteinExistence type="inferred from homology"/>
<dbReference type="PANTHER" id="PTHR43133:SF8">
    <property type="entry name" value="RNA POLYMERASE SIGMA FACTOR HI_1459-RELATED"/>
    <property type="match status" value="1"/>
</dbReference>
<evidence type="ECO:0000256" key="2">
    <source>
        <dbReference type="ARBA" id="ARBA00023015"/>
    </source>
</evidence>
<reference evidence="9" key="1">
    <citation type="journal article" date="2019" name="Int. J. Syst. Evol. Microbiol.">
        <title>The Global Catalogue of Microorganisms (GCM) 10K type strain sequencing project: providing services to taxonomists for standard genome sequencing and annotation.</title>
        <authorList>
            <consortium name="The Broad Institute Genomics Platform"/>
            <consortium name="The Broad Institute Genome Sequencing Center for Infectious Disease"/>
            <person name="Wu L."/>
            <person name="Ma J."/>
        </authorList>
    </citation>
    <scope>NUCLEOTIDE SEQUENCE [LARGE SCALE GENOMIC DNA]</scope>
    <source>
        <strain evidence="9">JCM 17452</strain>
    </source>
</reference>